<feature type="region of interest" description="Disordered" evidence="1">
    <location>
        <begin position="33"/>
        <end position="55"/>
    </location>
</feature>
<feature type="compositionally biased region" description="Basic residues" evidence="1">
    <location>
        <begin position="341"/>
        <end position="355"/>
    </location>
</feature>
<accession>A0A7J7EBP7</accession>
<feature type="compositionally biased region" description="Low complexity" evidence="1">
    <location>
        <begin position="253"/>
        <end position="264"/>
    </location>
</feature>
<dbReference type="Proteomes" id="UP000551758">
    <property type="component" value="Unassembled WGS sequence"/>
</dbReference>
<dbReference type="AlphaFoldDB" id="A0A7J7EBP7"/>
<protein>
    <submittedName>
        <fullName evidence="2">Uncharacterized protein</fullName>
    </submittedName>
</protein>
<keyword evidence="3" id="KW-1185">Reference proteome</keyword>
<evidence type="ECO:0000313" key="3">
    <source>
        <dbReference type="Proteomes" id="UP000551758"/>
    </source>
</evidence>
<evidence type="ECO:0000313" key="2">
    <source>
        <dbReference type="EMBL" id="KAF5913260.1"/>
    </source>
</evidence>
<evidence type="ECO:0000256" key="1">
    <source>
        <dbReference type="SAM" id="MobiDB-lite"/>
    </source>
</evidence>
<feature type="region of interest" description="Disordered" evidence="1">
    <location>
        <begin position="322"/>
        <end position="413"/>
    </location>
</feature>
<sequence length="413" mass="43735">MSPMEEWLRDQFRRKGISSFRQKMVAAWAGLPTIGNEAKGRERHKPEASSMPPSTTKIASLFPAVPLVHPPNLIVTSDSSRRRGHPSPWRVSFPSPSSSARTKPSPVPTVWGLRHPQASYYLARPAMRPPSSPLHVFPRISTGLSLCLSHHDWLSVLYHPPYLPHQSAGPLALALPFYPVPPHMLLPTSVPLRPRPRLYFCPPLNVVLCSRSLPLCPLRPLLTAPPWAGRVCGPLPSLTHGTLPCSTFSTLNPSQQSPGSSQAPGTGGCRAQWGAPAAAAAPPREQTLPMGARRRDFRCPAEGGGSELLWCGALGGRRPGGPGAAAGLGAQPSGCRGGTGRTRRGARGPRVRGRVPRGEAVPPRGICPAASLPSSRKKAGAGGGPRNLLATRARSPRGAAASWDALPDAPAEG</sequence>
<name>A0A7J7EBP7_DICBM</name>
<comment type="caution">
    <text evidence="2">The sequence shown here is derived from an EMBL/GenBank/DDBJ whole genome shotgun (WGS) entry which is preliminary data.</text>
</comment>
<reference evidence="2 3" key="1">
    <citation type="journal article" date="2020" name="Mol. Biol. Evol.">
        <title>Interspecific Gene Flow and the Evolution of Specialization in Black and White Rhinoceros.</title>
        <authorList>
            <person name="Moodley Y."/>
            <person name="Westbury M.V."/>
            <person name="Russo I.M."/>
            <person name="Gopalakrishnan S."/>
            <person name="Rakotoarivelo A."/>
            <person name="Olsen R.A."/>
            <person name="Prost S."/>
            <person name="Tunstall T."/>
            <person name="Ryder O.A."/>
            <person name="Dalen L."/>
            <person name="Bruford M.W."/>
        </authorList>
    </citation>
    <scope>NUCLEOTIDE SEQUENCE [LARGE SCALE GENOMIC DNA]</scope>
    <source>
        <strain evidence="2">SBR-YM</strain>
        <tissue evidence="2">Skin</tissue>
    </source>
</reference>
<feature type="compositionally biased region" description="Basic and acidic residues" evidence="1">
    <location>
        <begin position="38"/>
        <end position="47"/>
    </location>
</feature>
<proteinExistence type="predicted"/>
<dbReference type="EMBL" id="JACDTQ010003641">
    <property type="protein sequence ID" value="KAF5913260.1"/>
    <property type="molecule type" value="Genomic_DNA"/>
</dbReference>
<organism evidence="2 3">
    <name type="scientific">Diceros bicornis minor</name>
    <name type="common">South-central black rhinoceros</name>
    <dbReference type="NCBI Taxonomy" id="77932"/>
    <lineage>
        <taxon>Eukaryota</taxon>
        <taxon>Metazoa</taxon>
        <taxon>Chordata</taxon>
        <taxon>Craniata</taxon>
        <taxon>Vertebrata</taxon>
        <taxon>Euteleostomi</taxon>
        <taxon>Mammalia</taxon>
        <taxon>Eutheria</taxon>
        <taxon>Laurasiatheria</taxon>
        <taxon>Perissodactyla</taxon>
        <taxon>Rhinocerotidae</taxon>
        <taxon>Diceros</taxon>
    </lineage>
</organism>
<gene>
    <name evidence="2" type="ORF">HPG69_016876</name>
</gene>
<feature type="region of interest" description="Disordered" evidence="1">
    <location>
        <begin position="249"/>
        <end position="291"/>
    </location>
</feature>
<feature type="region of interest" description="Disordered" evidence="1">
    <location>
        <begin position="73"/>
        <end position="108"/>
    </location>
</feature>